<gene>
    <name evidence="6" type="ORF">ET471_02955</name>
</gene>
<dbReference type="Gene3D" id="3.90.1720.10">
    <property type="entry name" value="endopeptidase domain like (from Nostoc punctiforme)"/>
    <property type="match status" value="1"/>
</dbReference>
<reference evidence="6 7" key="1">
    <citation type="submission" date="2019-01" db="EMBL/GenBank/DDBJ databases">
        <title>Genome sequencing of strain FW10M-9.</title>
        <authorList>
            <person name="Heo J."/>
            <person name="Kim S.-J."/>
            <person name="Kim J.-S."/>
            <person name="Hong S.-B."/>
            <person name="Kwon S.-W."/>
        </authorList>
    </citation>
    <scope>NUCLEOTIDE SEQUENCE [LARGE SCALE GENOMIC DNA]</scope>
    <source>
        <strain evidence="6 7">FW10M-9</strain>
    </source>
</reference>
<evidence type="ECO:0000256" key="1">
    <source>
        <dbReference type="ARBA" id="ARBA00007074"/>
    </source>
</evidence>
<proteinExistence type="inferred from homology"/>
<keyword evidence="2" id="KW-0645">Protease</keyword>
<dbReference type="Pfam" id="PF00877">
    <property type="entry name" value="NLPC_P60"/>
    <property type="match status" value="1"/>
</dbReference>
<dbReference type="PANTHER" id="PTHR47053">
    <property type="entry name" value="MUREIN DD-ENDOPEPTIDASE MEPH-RELATED"/>
    <property type="match status" value="1"/>
</dbReference>
<dbReference type="GO" id="GO:0008234">
    <property type="term" value="F:cysteine-type peptidase activity"/>
    <property type="evidence" value="ECO:0007669"/>
    <property type="project" value="UniProtKB-KW"/>
</dbReference>
<dbReference type="EMBL" id="CP035493">
    <property type="protein sequence ID" value="QAY69128.1"/>
    <property type="molecule type" value="Genomic_DNA"/>
</dbReference>
<organism evidence="6 7">
    <name type="scientific">Xylanimonas protaetiae</name>
    <dbReference type="NCBI Taxonomy" id="2509457"/>
    <lineage>
        <taxon>Bacteria</taxon>
        <taxon>Bacillati</taxon>
        <taxon>Actinomycetota</taxon>
        <taxon>Actinomycetes</taxon>
        <taxon>Micrococcales</taxon>
        <taxon>Promicromonosporaceae</taxon>
        <taxon>Xylanimonas</taxon>
    </lineage>
</organism>
<protein>
    <submittedName>
        <fullName evidence="6">Glycoside hydrolase</fullName>
    </submittedName>
</protein>
<dbReference type="KEGG" id="xya:ET471_02955"/>
<feature type="domain" description="NlpC/P60" evidence="5">
    <location>
        <begin position="139"/>
        <end position="253"/>
    </location>
</feature>
<evidence type="ECO:0000256" key="2">
    <source>
        <dbReference type="ARBA" id="ARBA00022670"/>
    </source>
</evidence>
<dbReference type="PANTHER" id="PTHR47053:SF1">
    <property type="entry name" value="MUREIN DD-ENDOPEPTIDASE MEPH-RELATED"/>
    <property type="match status" value="1"/>
</dbReference>
<dbReference type="InterPro" id="IPR000064">
    <property type="entry name" value="NLP_P60_dom"/>
</dbReference>
<dbReference type="SUPFAM" id="SSF54001">
    <property type="entry name" value="Cysteine proteinases"/>
    <property type="match status" value="1"/>
</dbReference>
<dbReference type="RefSeq" id="WP_129186528.1">
    <property type="nucleotide sequence ID" value="NZ_CP035493.1"/>
</dbReference>
<evidence type="ECO:0000259" key="5">
    <source>
        <dbReference type="PROSITE" id="PS51935"/>
    </source>
</evidence>
<dbReference type="OrthoDB" id="9815778at2"/>
<sequence>MTARTTSARHRAARRPLTPLSAINQNAVVVGRRAAVVATAGGILVSTFAGTAHAAPVQTSGATKLSAVDLGALTEQAREALAAAPVVTVAPDAQIQVEAVSADTAVKVTAAPVAKKVVATRTAAASRTADRAAVNAPAAAYSSQAASIALRYVGVKYVVGGSTPAGFDCSGLVAYVYAQLGIDLPHQSSAIRDSSHTTQISRSEARPGDIIWSPGHVSIYLGDGMQVEASRPQGWTVGVHSIWQSNPVFLRVS</sequence>
<dbReference type="InterPro" id="IPR051202">
    <property type="entry name" value="Peptidase_C40"/>
</dbReference>
<accession>A0A4P6FET9</accession>
<evidence type="ECO:0000313" key="6">
    <source>
        <dbReference type="EMBL" id="QAY69128.1"/>
    </source>
</evidence>
<dbReference type="PROSITE" id="PS51935">
    <property type="entry name" value="NLPC_P60"/>
    <property type="match status" value="1"/>
</dbReference>
<evidence type="ECO:0000256" key="4">
    <source>
        <dbReference type="ARBA" id="ARBA00022807"/>
    </source>
</evidence>
<keyword evidence="4" id="KW-0788">Thiol protease</keyword>
<evidence type="ECO:0000313" key="7">
    <source>
        <dbReference type="Proteomes" id="UP000292118"/>
    </source>
</evidence>
<evidence type="ECO:0000256" key="3">
    <source>
        <dbReference type="ARBA" id="ARBA00022801"/>
    </source>
</evidence>
<keyword evidence="3 6" id="KW-0378">Hydrolase</keyword>
<dbReference type="AlphaFoldDB" id="A0A4P6FET9"/>
<dbReference type="GO" id="GO:0006508">
    <property type="term" value="P:proteolysis"/>
    <property type="evidence" value="ECO:0007669"/>
    <property type="project" value="UniProtKB-KW"/>
</dbReference>
<keyword evidence="7" id="KW-1185">Reference proteome</keyword>
<name>A0A4P6FET9_9MICO</name>
<comment type="similarity">
    <text evidence="1">Belongs to the peptidase C40 family.</text>
</comment>
<dbReference type="Proteomes" id="UP000292118">
    <property type="component" value="Chromosome"/>
</dbReference>
<dbReference type="InterPro" id="IPR038765">
    <property type="entry name" value="Papain-like_cys_pep_sf"/>
</dbReference>